<keyword evidence="8 11" id="KW-0560">Oxidoreductase</keyword>
<evidence type="ECO:0000256" key="7">
    <source>
        <dbReference type="ARBA" id="ARBA00022697"/>
    </source>
</evidence>
<feature type="domain" description="ACT" evidence="10">
    <location>
        <begin position="361"/>
        <end position="436"/>
    </location>
</feature>
<evidence type="ECO:0000256" key="2">
    <source>
        <dbReference type="ARBA" id="ARBA00005062"/>
    </source>
</evidence>
<evidence type="ECO:0000256" key="3">
    <source>
        <dbReference type="ARBA" id="ARBA00006753"/>
    </source>
</evidence>
<dbReference type="Proteomes" id="UP000238701">
    <property type="component" value="Unassembled WGS sequence"/>
</dbReference>
<evidence type="ECO:0000256" key="8">
    <source>
        <dbReference type="ARBA" id="ARBA00023002"/>
    </source>
</evidence>
<sequence length="439" mass="46716">MPETHSNPTAKRIAHGNSSATPACRIALIGFGTVGRAVAKILCESGNRSLRLTHICNRNVERKKQPWVPSDVVWTDDVQSVLRSDADIVVELIGGLNPAEQIVRSALAAGKSVVTANKQLIARYGPDLLQLAASHGCQLEFGASVAGGVPVLPALRTGLCGDRLHGIAGILNGTCNYILSRIENARIPFSEALEEAQARGYAEADASEDLDGGDARAKLAILALAGLHTRVAPESVRARTIRTIDAVDFDYAAELGCTIRQISRADLKADTLFADVGPCLVPSGSPFGRVQRNLNLVLTSGQYGGDMAFLGAGAGGDPTAVAVVSDLMFVAERLCARSGGRSEASCLSTPSITSDFETPWYLRFFVRDQPGIVARLAEILAAHRLNIDSVLQKPGFDKTALPFVITLESCRDSQLHPALEQMSGLDFALRPCLCLPILR</sequence>
<dbReference type="Gene3D" id="3.30.360.10">
    <property type="entry name" value="Dihydrodipicolinate Reductase, domain 2"/>
    <property type="match status" value="1"/>
</dbReference>
<evidence type="ECO:0000313" key="12">
    <source>
        <dbReference type="Proteomes" id="UP000238701"/>
    </source>
</evidence>
<dbReference type="InterPro" id="IPR045865">
    <property type="entry name" value="ACT-like_dom_sf"/>
</dbReference>
<dbReference type="EC" id="1.1.1.3" evidence="4"/>
<organism evidence="11 12">
    <name type="scientific">Candidatus Sulfotelmatobacter kueseliae</name>
    <dbReference type="NCBI Taxonomy" id="2042962"/>
    <lineage>
        <taxon>Bacteria</taxon>
        <taxon>Pseudomonadati</taxon>
        <taxon>Acidobacteriota</taxon>
        <taxon>Terriglobia</taxon>
        <taxon>Terriglobales</taxon>
        <taxon>Candidatus Korobacteraceae</taxon>
        <taxon>Candidatus Sulfotelmatobacter</taxon>
    </lineage>
</organism>
<keyword evidence="7" id="KW-0791">Threonine biosynthesis</keyword>
<dbReference type="AlphaFoldDB" id="A0A2U3KFX7"/>
<keyword evidence="9" id="KW-0486">Methionine biosynthesis</keyword>
<dbReference type="SUPFAM" id="SSF51735">
    <property type="entry name" value="NAD(P)-binding Rossmann-fold domains"/>
    <property type="match status" value="1"/>
</dbReference>
<dbReference type="UniPathway" id="UPA00051">
    <property type="reaction ID" value="UER00465"/>
</dbReference>
<dbReference type="GO" id="GO:0009086">
    <property type="term" value="P:methionine biosynthetic process"/>
    <property type="evidence" value="ECO:0007669"/>
    <property type="project" value="UniProtKB-KW"/>
</dbReference>
<protein>
    <recommendedName>
        <fullName evidence="5">Homoserine dehydrogenase</fullName>
        <ecNumber evidence="4">1.1.1.3</ecNumber>
    </recommendedName>
</protein>
<dbReference type="Gene3D" id="3.30.70.260">
    <property type="match status" value="1"/>
</dbReference>
<dbReference type="InterPro" id="IPR036291">
    <property type="entry name" value="NAD(P)-bd_dom_sf"/>
</dbReference>
<dbReference type="FunFam" id="3.30.360.10:FF:000005">
    <property type="entry name" value="Homoserine dehydrogenase"/>
    <property type="match status" value="1"/>
</dbReference>
<dbReference type="Pfam" id="PF03447">
    <property type="entry name" value="NAD_binding_3"/>
    <property type="match status" value="1"/>
</dbReference>
<evidence type="ECO:0000256" key="6">
    <source>
        <dbReference type="ARBA" id="ARBA00022605"/>
    </source>
</evidence>
<evidence type="ECO:0000256" key="9">
    <source>
        <dbReference type="ARBA" id="ARBA00023167"/>
    </source>
</evidence>
<reference evidence="12" key="1">
    <citation type="submission" date="2018-02" db="EMBL/GenBank/DDBJ databases">
        <authorList>
            <person name="Hausmann B."/>
        </authorList>
    </citation>
    <scope>NUCLEOTIDE SEQUENCE [LARGE SCALE GENOMIC DNA]</scope>
    <source>
        <strain evidence="12">Peat soil MAG SbA1</strain>
    </source>
</reference>
<dbReference type="Gene3D" id="3.40.50.720">
    <property type="entry name" value="NAD(P)-binding Rossmann-like Domain"/>
    <property type="match status" value="1"/>
</dbReference>
<dbReference type="InterPro" id="IPR001342">
    <property type="entry name" value="HDH_cat"/>
</dbReference>
<evidence type="ECO:0000256" key="1">
    <source>
        <dbReference type="ARBA" id="ARBA00005056"/>
    </source>
</evidence>
<dbReference type="Pfam" id="PF00742">
    <property type="entry name" value="Homoserine_dh"/>
    <property type="match status" value="1"/>
</dbReference>
<dbReference type="NCBIfam" id="NF004976">
    <property type="entry name" value="PRK06349.1"/>
    <property type="match status" value="1"/>
</dbReference>
<dbReference type="InterPro" id="IPR005106">
    <property type="entry name" value="Asp/hSer_DH_NAD-bd"/>
</dbReference>
<dbReference type="UniPathway" id="UPA00050">
    <property type="reaction ID" value="UER00063"/>
</dbReference>
<evidence type="ECO:0000256" key="5">
    <source>
        <dbReference type="ARBA" id="ARBA00013376"/>
    </source>
</evidence>
<comment type="pathway">
    <text evidence="2">Amino-acid biosynthesis; L-methionine biosynthesis via de novo pathway; L-homoserine from L-aspartate: step 3/3.</text>
</comment>
<dbReference type="GO" id="GO:0009088">
    <property type="term" value="P:threonine biosynthetic process"/>
    <property type="evidence" value="ECO:0007669"/>
    <property type="project" value="UniProtKB-UniPathway"/>
</dbReference>
<dbReference type="SUPFAM" id="SSF55021">
    <property type="entry name" value="ACT-like"/>
    <property type="match status" value="1"/>
</dbReference>
<comment type="similarity">
    <text evidence="3">Belongs to the homoserine dehydrogenase family.</text>
</comment>
<keyword evidence="6" id="KW-0028">Amino-acid biosynthesis</keyword>
<gene>
    <name evidence="11" type="ORF">SBA1_20121</name>
</gene>
<dbReference type="Pfam" id="PF01842">
    <property type="entry name" value="ACT"/>
    <property type="match status" value="1"/>
</dbReference>
<evidence type="ECO:0000259" key="10">
    <source>
        <dbReference type="PROSITE" id="PS51671"/>
    </source>
</evidence>
<dbReference type="PANTHER" id="PTHR43331">
    <property type="entry name" value="HOMOSERINE DEHYDROGENASE"/>
    <property type="match status" value="1"/>
</dbReference>
<comment type="pathway">
    <text evidence="1">Amino-acid biosynthesis; L-threonine biosynthesis; L-threonine from L-aspartate: step 3/5.</text>
</comment>
<dbReference type="GO" id="GO:0004412">
    <property type="term" value="F:homoserine dehydrogenase activity"/>
    <property type="evidence" value="ECO:0007669"/>
    <property type="project" value="UniProtKB-EC"/>
</dbReference>
<name>A0A2U3KFX7_9BACT</name>
<dbReference type="SUPFAM" id="SSF55347">
    <property type="entry name" value="Glyceraldehyde-3-phosphate dehydrogenase-like, C-terminal domain"/>
    <property type="match status" value="1"/>
</dbReference>
<dbReference type="PROSITE" id="PS51671">
    <property type="entry name" value="ACT"/>
    <property type="match status" value="1"/>
</dbReference>
<accession>A0A2U3KFX7</accession>
<proteinExistence type="inferred from homology"/>
<dbReference type="PANTHER" id="PTHR43331:SF1">
    <property type="entry name" value="HOMOSERINE DEHYDROGENASE"/>
    <property type="match status" value="1"/>
</dbReference>
<dbReference type="EMBL" id="OMOD01000111">
    <property type="protein sequence ID" value="SPF38420.1"/>
    <property type="molecule type" value="Genomic_DNA"/>
</dbReference>
<dbReference type="CDD" id="cd04881">
    <property type="entry name" value="ACT_HSDH-Hom"/>
    <property type="match status" value="1"/>
</dbReference>
<evidence type="ECO:0000256" key="4">
    <source>
        <dbReference type="ARBA" id="ARBA00013213"/>
    </source>
</evidence>
<dbReference type="GO" id="GO:0050661">
    <property type="term" value="F:NADP binding"/>
    <property type="evidence" value="ECO:0007669"/>
    <property type="project" value="InterPro"/>
</dbReference>
<evidence type="ECO:0000313" key="11">
    <source>
        <dbReference type="EMBL" id="SPF38420.1"/>
    </source>
</evidence>
<dbReference type="InterPro" id="IPR002912">
    <property type="entry name" value="ACT_dom"/>
</dbReference>